<reference evidence="1 2" key="1">
    <citation type="journal article" date="2022" name="Allergy">
        <title>Genome assembly and annotation of Periplaneta americana reveal a comprehensive cockroach allergen profile.</title>
        <authorList>
            <person name="Wang L."/>
            <person name="Xiong Q."/>
            <person name="Saelim N."/>
            <person name="Wang L."/>
            <person name="Nong W."/>
            <person name="Wan A.T."/>
            <person name="Shi M."/>
            <person name="Liu X."/>
            <person name="Cao Q."/>
            <person name="Hui J.H.L."/>
            <person name="Sookrung N."/>
            <person name="Leung T.F."/>
            <person name="Tungtrongchitr A."/>
            <person name="Tsui S.K.W."/>
        </authorList>
    </citation>
    <scope>NUCLEOTIDE SEQUENCE [LARGE SCALE GENOMIC DNA]</scope>
    <source>
        <strain evidence="1">PWHHKU_190912</strain>
    </source>
</reference>
<protein>
    <submittedName>
        <fullName evidence="1">Uncharacterized protein</fullName>
    </submittedName>
</protein>
<evidence type="ECO:0000313" key="2">
    <source>
        <dbReference type="Proteomes" id="UP001148838"/>
    </source>
</evidence>
<evidence type="ECO:0000313" key="1">
    <source>
        <dbReference type="EMBL" id="KAJ4444173.1"/>
    </source>
</evidence>
<proteinExistence type="predicted"/>
<gene>
    <name evidence="1" type="ORF">ANN_05963</name>
</gene>
<organism evidence="1 2">
    <name type="scientific">Periplaneta americana</name>
    <name type="common">American cockroach</name>
    <name type="synonym">Blatta americana</name>
    <dbReference type="NCBI Taxonomy" id="6978"/>
    <lineage>
        <taxon>Eukaryota</taxon>
        <taxon>Metazoa</taxon>
        <taxon>Ecdysozoa</taxon>
        <taxon>Arthropoda</taxon>
        <taxon>Hexapoda</taxon>
        <taxon>Insecta</taxon>
        <taxon>Pterygota</taxon>
        <taxon>Neoptera</taxon>
        <taxon>Polyneoptera</taxon>
        <taxon>Dictyoptera</taxon>
        <taxon>Blattodea</taxon>
        <taxon>Blattoidea</taxon>
        <taxon>Blattidae</taxon>
        <taxon>Blattinae</taxon>
        <taxon>Periplaneta</taxon>
    </lineage>
</organism>
<comment type="caution">
    <text evidence="1">The sequence shown here is derived from an EMBL/GenBank/DDBJ whole genome shotgun (WGS) entry which is preliminary data.</text>
</comment>
<dbReference type="EMBL" id="JAJSOF020000011">
    <property type="protein sequence ID" value="KAJ4444173.1"/>
    <property type="molecule type" value="Genomic_DNA"/>
</dbReference>
<keyword evidence="2" id="KW-1185">Reference proteome</keyword>
<dbReference type="Proteomes" id="UP001148838">
    <property type="component" value="Unassembled WGS sequence"/>
</dbReference>
<sequence>MTDLCESGNEPAGSLKTIITIELESDCGMLKGNRENPEKAFRNLLATNATRYRQDSNLDLQSSETGVNPRLMTEDVIKEHEPFQALITVGAHH</sequence>
<accession>A0ABQ8TD58</accession>
<name>A0ABQ8TD58_PERAM</name>